<accession>A0ABY7F000</accession>
<organism evidence="2 3">
    <name type="scientific">Mya arenaria</name>
    <name type="common">Soft-shell clam</name>
    <dbReference type="NCBI Taxonomy" id="6604"/>
    <lineage>
        <taxon>Eukaryota</taxon>
        <taxon>Metazoa</taxon>
        <taxon>Spiralia</taxon>
        <taxon>Lophotrochozoa</taxon>
        <taxon>Mollusca</taxon>
        <taxon>Bivalvia</taxon>
        <taxon>Autobranchia</taxon>
        <taxon>Heteroconchia</taxon>
        <taxon>Euheterodonta</taxon>
        <taxon>Imparidentia</taxon>
        <taxon>Neoheterodontei</taxon>
        <taxon>Myida</taxon>
        <taxon>Myoidea</taxon>
        <taxon>Myidae</taxon>
        <taxon>Mya</taxon>
    </lineage>
</organism>
<dbReference type="Proteomes" id="UP001164746">
    <property type="component" value="Chromosome 9"/>
</dbReference>
<evidence type="ECO:0000313" key="3">
    <source>
        <dbReference type="Proteomes" id="UP001164746"/>
    </source>
</evidence>
<dbReference type="EMBL" id="CP111020">
    <property type="protein sequence ID" value="WAR15500.1"/>
    <property type="molecule type" value="Genomic_DNA"/>
</dbReference>
<proteinExistence type="predicted"/>
<name>A0ABY7F000_MYAAR</name>
<evidence type="ECO:0000256" key="1">
    <source>
        <dbReference type="SAM" id="MobiDB-lite"/>
    </source>
</evidence>
<sequence length="148" mass="17156">MKSQSRGTVRHPYGATSGVQRAGSTRALRPQRLFWRRPNLASLIEANAIQIITMHNPQNAFNIFVISVSERQKMYRDPTFSCIERNIVRNGACYGRWYVDIIMSEGKLDNPPMHLIVRELWQKFGLKFDDPRNTFLWIGYECPGDILP</sequence>
<protein>
    <submittedName>
        <fullName evidence="2">Uncharacterized protein</fullName>
    </submittedName>
</protein>
<reference evidence="2" key="1">
    <citation type="submission" date="2022-11" db="EMBL/GenBank/DDBJ databases">
        <title>Centuries of genome instability and evolution in soft-shell clam transmissible cancer (bioRxiv).</title>
        <authorList>
            <person name="Hart S.F.M."/>
            <person name="Yonemitsu M.A."/>
            <person name="Giersch R.M."/>
            <person name="Beal B.F."/>
            <person name="Arriagada G."/>
            <person name="Davis B.W."/>
            <person name="Ostrander E.A."/>
            <person name="Goff S.P."/>
            <person name="Metzger M.J."/>
        </authorList>
    </citation>
    <scope>NUCLEOTIDE SEQUENCE</scope>
    <source>
        <strain evidence="2">MELC-2E11</strain>
        <tissue evidence="2">Siphon/mantle</tissue>
    </source>
</reference>
<gene>
    <name evidence="2" type="ORF">MAR_005605</name>
</gene>
<evidence type="ECO:0000313" key="2">
    <source>
        <dbReference type="EMBL" id="WAR15500.1"/>
    </source>
</evidence>
<keyword evidence="3" id="KW-1185">Reference proteome</keyword>
<feature type="region of interest" description="Disordered" evidence="1">
    <location>
        <begin position="1"/>
        <end position="24"/>
    </location>
</feature>